<dbReference type="EMBL" id="AP021853">
    <property type="protein sequence ID" value="BBN99158.1"/>
    <property type="molecule type" value="Genomic_DNA"/>
</dbReference>
<dbReference type="RefSeq" id="WP_152080543.1">
    <property type="nucleotide sequence ID" value="NZ_AP021853.1"/>
</dbReference>
<proteinExistence type="predicted"/>
<accession>A0A5K7X2J6</accession>
<name>A0A5K7X2J6_9BACL</name>
<organism evidence="1 2">
    <name type="scientific">Sporolactobacillus terrae</name>
    <dbReference type="NCBI Taxonomy" id="269673"/>
    <lineage>
        <taxon>Bacteria</taxon>
        <taxon>Bacillati</taxon>
        <taxon>Bacillota</taxon>
        <taxon>Bacilli</taxon>
        <taxon>Bacillales</taxon>
        <taxon>Sporolactobacillaceae</taxon>
        <taxon>Sporolactobacillus</taxon>
    </lineage>
</organism>
<evidence type="ECO:0000313" key="2">
    <source>
        <dbReference type="Proteomes" id="UP000326951"/>
    </source>
</evidence>
<sequence>MPKNKVRYGLSNVYFAIIDEENGVLTYRTPIKWPGAVNLSLEAQGDPVNFYADNGTYFNEPTNNGYDGTLEMALIPDEFRKEVLAESVANGVQFEDGNAKGYKKFALLFQFEGDQKAIRHVIYYCSASRPTEEGATVEDAKEVQTTELEFQARKRPDNGLVKARCTDDAPDEVYDNWYQSVYDDTVDQSGQAVG</sequence>
<protein>
    <submittedName>
        <fullName evidence="1">Phage tail protein</fullName>
    </submittedName>
</protein>
<dbReference type="AlphaFoldDB" id="A0A5K7X2J6"/>
<dbReference type="Proteomes" id="UP000326951">
    <property type="component" value="Chromosome"/>
</dbReference>
<evidence type="ECO:0000313" key="1">
    <source>
        <dbReference type="EMBL" id="BBN99158.1"/>
    </source>
</evidence>
<reference evidence="1 2" key="1">
    <citation type="submission" date="2019-09" db="EMBL/GenBank/DDBJ databases">
        <title>Complete genome sequence of Sporolactobacillus terrae 70-3.</title>
        <authorList>
            <person name="Tanaka N."/>
            <person name="Shiwa Y."/>
            <person name="Fujita N."/>
            <person name="Tanasupawat S."/>
        </authorList>
    </citation>
    <scope>NUCLEOTIDE SEQUENCE [LARGE SCALE GENOMIC DNA]</scope>
    <source>
        <strain evidence="1 2">70-3</strain>
    </source>
</reference>
<gene>
    <name evidence="1" type="primary">pi239</name>
    <name evidence="1" type="ORF">St703_18630</name>
</gene>
<dbReference type="InterPro" id="IPR006490">
    <property type="entry name" value="Maj_tail_phi13"/>
</dbReference>
<dbReference type="NCBIfam" id="TIGR01603">
    <property type="entry name" value="maj_tail_phi13"/>
    <property type="match status" value="1"/>
</dbReference>